<protein>
    <recommendedName>
        <fullName evidence="10">Flagellar protein FliL</fullName>
    </recommendedName>
</protein>
<dbReference type="EMBL" id="CP068047">
    <property type="protein sequence ID" value="QQR34676.1"/>
    <property type="molecule type" value="Genomic_DNA"/>
</dbReference>
<evidence type="ECO:0000256" key="6">
    <source>
        <dbReference type="ARBA" id="ARBA00022692"/>
    </source>
</evidence>
<comment type="subcellular location">
    <subcellularLocation>
        <location evidence="10">Cell inner membrane</location>
    </subcellularLocation>
    <subcellularLocation>
        <location evidence="2">Cell membrane</location>
        <topology evidence="2">Single-pass membrane protein</topology>
    </subcellularLocation>
</comment>
<evidence type="ECO:0000256" key="5">
    <source>
        <dbReference type="ARBA" id="ARBA00022500"/>
    </source>
</evidence>
<keyword evidence="8 10" id="KW-1133">Transmembrane helix</keyword>
<dbReference type="InterPro" id="IPR005503">
    <property type="entry name" value="FliL"/>
</dbReference>
<keyword evidence="11" id="KW-0966">Cell projection</keyword>
<evidence type="ECO:0000256" key="8">
    <source>
        <dbReference type="ARBA" id="ARBA00022989"/>
    </source>
</evidence>
<dbReference type="Proteomes" id="UP000595460">
    <property type="component" value="Chromosome"/>
</dbReference>
<keyword evidence="12" id="KW-1185">Reference proteome</keyword>
<evidence type="ECO:0000256" key="7">
    <source>
        <dbReference type="ARBA" id="ARBA00022779"/>
    </source>
</evidence>
<comment type="similarity">
    <text evidence="3 10">Belongs to the FliL family.</text>
</comment>
<keyword evidence="11" id="KW-0969">Cilium</keyword>
<evidence type="ECO:0000256" key="4">
    <source>
        <dbReference type="ARBA" id="ARBA00022475"/>
    </source>
</evidence>
<keyword evidence="10" id="KW-0997">Cell inner membrane</keyword>
<evidence type="ECO:0000313" key="11">
    <source>
        <dbReference type="EMBL" id="QQR34676.1"/>
    </source>
</evidence>
<dbReference type="PANTHER" id="PTHR35091">
    <property type="entry name" value="FLAGELLAR PROTEIN FLIL"/>
    <property type="match status" value="1"/>
</dbReference>
<keyword evidence="4" id="KW-1003">Cell membrane</keyword>
<dbReference type="Pfam" id="PF03748">
    <property type="entry name" value="FliL"/>
    <property type="match status" value="1"/>
</dbReference>
<keyword evidence="6 10" id="KW-0812">Transmembrane</keyword>
<proteinExistence type="inferred from homology"/>
<reference evidence="11 12" key="1">
    <citation type="submission" date="2021-01" db="EMBL/GenBank/DDBJ databases">
        <title>Genome seq and assembly of Devosia sp. G19.</title>
        <authorList>
            <person name="Chhetri G."/>
        </authorList>
    </citation>
    <scope>NUCLEOTIDE SEQUENCE [LARGE SCALE GENOMIC DNA]</scope>
    <source>
        <strain evidence="11 12">G19</strain>
    </source>
</reference>
<keyword evidence="11" id="KW-0282">Flagellum</keyword>
<evidence type="ECO:0000256" key="1">
    <source>
        <dbReference type="ARBA" id="ARBA00002254"/>
    </source>
</evidence>
<dbReference type="RefSeq" id="WP_201652794.1">
    <property type="nucleotide sequence ID" value="NZ_CP068047.1"/>
</dbReference>
<evidence type="ECO:0000256" key="10">
    <source>
        <dbReference type="RuleBase" id="RU364125"/>
    </source>
</evidence>
<keyword evidence="9 10" id="KW-0472">Membrane</keyword>
<keyword evidence="5 10" id="KW-0145">Chemotaxis</keyword>
<evidence type="ECO:0000256" key="2">
    <source>
        <dbReference type="ARBA" id="ARBA00004162"/>
    </source>
</evidence>
<feature type="transmembrane region" description="Helical" evidence="10">
    <location>
        <begin position="20"/>
        <end position="42"/>
    </location>
</feature>
<keyword evidence="7 10" id="KW-0283">Flagellar rotation</keyword>
<accession>A0ABX7BXX5</accession>
<organism evidence="11 12">
    <name type="scientific">Devosia oryziradicis</name>
    <dbReference type="NCBI Taxonomy" id="2801335"/>
    <lineage>
        <taxon>Bacteria</taxon>
        <taxon>Pseudomonadati</taxon>
        <taxon>Pseudomonadota</taxon>
        <taxon>Alphaproteobacteria</taxon>
        <taxon>Hyphomicrobiales</taxon>
        <taxon>Devosiaceae</taxon>
        <taxon>Devosia</taxon>
    </lineage>
</organism>
<gene>
    <name evidence="11" type="ORF">JI749_09760</name>
</gene>
<name>A0ABX7BXX5_9HYPH</name>
<evidence type="ECO:0000313" key="12">
    <source>
        <dbReference type="Proteomes" id="UP000595460"/>
    </source>
</evidence>
<evidence type="ECO:0000256" key="9">
    <source>
        <dbReference type="ARBA" id="ARBA00023136"/>
    </source>
</evidence>
<comment type="function">
    <text evidence="1 10">Controls the rotational direction of flagella during chemotaxis.</text>
</comment>
<evidence type="ECO:0000256" key="3">
    <source>
        <dbReference type="ARBA" id="ARBA00008281"/>
    </source>
</evidence>
<sequence>MAAEAEVEEGAPAKKGIPKLFIIIGAAAIVVLLGGAGLFFFLSSGSAPAEGEHAADGAATDGHGGTAAAGHTFIFNLPPMIVNLNGEEGQKEAFMKLTVALEVANEETMLAIQPSMAKVVDAFQVYMRELRRSDLEGSAGVYRLKEELLRRVNVAIYPTRVESILFKEILVQ</sequence>
<dbReference type="PANTHER" id="PTHR35091:SF2">
    <property type="entry name" value="FLAGELLAR PROTEIN FLIL"/>
    <property type="match status" value="1"/>
</dbReference>